<name>A0A4U5N5L1_STECR</name>
<dbReference type="Proteomes" id="UP000298663">
    <property type="component" value="Unassembled WGS sequence"/>
</dbReference>
<dbReference type="SMART" id="SM00950">
    <property type="entry name" value="Piwi"/>
    <property type="match status" value="1"/>
</dbReference>
<dbReference type="InterPro" id="IPR003165">
    <property type="entry name" value="Piwi"/>
</dbReference>
<feature type="domain" description="Piwi" evidence="1">
    <location>
        <begin position="1"/>
        <end position="130"/>
    </location>
</feature>
<dbReference type="OrthoDB" id="5868801at2759"/>
<reference evidence="2 3" key="2">
    <citation type="journal article" date="2019" name="G3 (Bethesda)">
        <title>Hybrid Assembly of the Genome of the Entomopathogenic Nematode Steinernema carpocapsae Identifies the X-Chromosome.</title>
        <authorList>
            <person name="Serra L."/>
            <person name="Macchietto M."/>
            <person name="Macias-Munoz A."/>
            <person name="McGill C.J."/>
            <person name="Rodriguez I.M."/>
            <person name="Rodriguez B."/>
            <person name="Murad R."/>
            <person name="Mortazavi A."/>
        </authorList>
    </citation>
    <scope>NUCLEOTIDE SEQUENCE [LARGE SCALE GENOMIC DNA]</scope>
    <source>
        <strain evidence="2 3">ALL</strain>
    </source>
</reference>
<dbReference type="EMBL" id="AZBU02000005">
    <property type="protein sequence ID" value="TKR77839.1"/>
    <property type="molecule type" value="Genomic_DNA"/>
</dbReference>
<comment type="caution">
    <text evidence="2">The sequence shown here is derived from an EMBL/GenBank/DDBJ whole genome shotgun (WGS) entry which is preliminary data.</text>
</comment>
<accession>A0A4U5N5L1</accession>
<evidence type="ECO:0000259" key="1">
    <source>
        <dbReference type="PROSITE" id="PS50822"/>
    </source>
</evidence>
<evidence type="ECO:0000313" key="3">
    <source>
        <dbReference type="Proteomes" id="UP000298663"/>
    </source>
</evidence>
<dbReference type="PROSITE" id="PS50822">
    <property type="entry name" value="PIWI"/>
    <property type="match status" value="1"/>
</dbReference>
<dbReference type="InterPro" id="IPR012337">
    <property type="entry name" value="RNaseH-like_sf"/>
</dbReference>
<proteinExistence type="predicted"/>
<dbReference type="SUPFAM" id="SSF53098">
    <property type="entry name" value="Ribonuclease H-like"/>
    <property type="match status" value="1"/>
</dbReference>
<dbReference type="InterPro" id="IPR036397">
    <property type="entry name" value="RNaseH_sf"/>
</dbReference>
<dbReference type="Pfam" id="PF02171">
    <property type="entry name" value="Piwi"/>
    <property type="match status" value="1"/>
</dbReference>
<dbReference type="Gene3D" id="3.30.420.10">
    <property type="entry name" value="Ribonuclease H-like superfamily/Ribonuclease H"/>
    <property type="match status" value="1"/>
</dbReference>
<reference evidence="2 3" key="1">
    <citation type="journal article" date="2015" name="Genome Biol.">
        <title>Comparative genomics of Steinernema reveals deeply conserved gene regulatory networks.</title>
        <authorList>
            <person name="Dillman A.R."/>
            <person name="Macchietto M."/>
            <person name="Porter C.F."/>
            <person name="Rogers A."/>
            <person name="Williams B."/>
            <person name="Antoshechkin I."/>
            <person name="Lee M.M."/>
            <person name="Goodwin Z."/>
            <person name="Lu X."/>
            <person name="Lewis E.E."/>
            <person name="Goodrich-Blair H."/>
            <person name="Stock S.P."/>
            <person name="Adams B.J."/>
            <person name="Sternberg P.W."/>
            <person name="Mortazavi A."/>
        </authorList>
    </citation>
    <scope>NUCLEOTIDE SEQUENCE [LARGE SCALE GENOMIC DNA]</scope>
    <source>
        <strain evidence="2 3">ALL</strain>
    </source>
</reference>
<organism evidence="2 3">
    <name type="scientific">Steinernema carpocapsae</name>
    <name type="common">Entomopathogenic nematode</name>
    <dbReference type="NCBI Taxonomy" id="34508"/>
    <lineage>
        <taxon>Eukaryota</taxon>
        <taxon>Metazoa</taxon>
        <taxon>Ecdysozoa</taxon>
        <taxon>Nematoda</taxon>
        <taxon>Chromadorea</taxon>
        <taxon>Rhabditida</taxon>
        <taxon>Tylenchina</taxon>
        <taxon>Panagrolaimomorpha</taxon>
        <taxon>Strongyloidoidea</taxon>
        <taxon>Steinernematidae</taxon>
        <taxon>Steinernema</taxon>
    </lineage>
</organism>
<sequence>MELEFLMVKAVARCQGITPKVTMIACQKMHNMRLMPAKINPRDRAPDQNLKPGAVVDSNVTHPKFNEFYLNSHVCLQGSARTPRYTVLHDEGQFSMDELQALTYNLAFGHQIVNLTTSLPTPVYVAAAYADRGHNIYGVSQKDYTKSRTSDLNSSTLEGNLDFNRIMMDLSYSNSELRSKRVNA</sequence>
<gene>
    <name evidence="2" type="ORF">L596_018741</name>
</gene>
<dbReference type="GO" id="GO:0003676">
    <property type="term" value="F:nucleic acid binding"/>
    <property type="evidence" value="ECO:0007669"/>
    <property type="project" value="InterPro"/>
</dbReference>
<evidence type="ECO:0000313" key="2">
    <source>
        <dbReference type="EMBL" id="TKR77839.1"/>
    </source>
</evidence>
<keyword evidence="3" id="KW-1185">Reference proteome</keyword>
<protein>
    <recommendedName>
        <fullName evidence="1">Piwi domain-containing protein</fullName>
    </recommendedName>
</protein>
<dbReference type="AlphaFoldDB" id="A0A4U5N5L1"/>
<dbReference type="PANTHER" id="PTHR22891">
    <property type="entry name" value="EUKARYOTIC TRANSLATION INITIATION FACTOR 2C"/>
    <property type="match status" value="1"/>
</dbReference>
<dbReference type="STRING" id="34508.A0A4U5N5L1"/>